<dbReference type="OrthoDB" id="1047367at2759"/>
<keyword evidence="8" id="KW-1185">Reference proteome</keyword>
<dbReference type="GO" id="GO:0071949">
    <property type="term" value="F:FAD binding"/>
    <property type="evidence" value="ECO:0007669"/>
    <property type="project" value="InterPro"/>
</dbReference>
<feature type="domain" description="FAD-binding" evidence="6">
    <location>
        <begin position="25"/>
        <end position="380"/>
    </location>
</feature>
<dbReference type="SUPFAM" id="SSF54373">
    <property type="entry name" value="FAD-linked reductases, C-terminal domain"/>
    <property type="match status" value="1"/>
</dbReference>
<evidence type="ECO:0000256" key="5">
    <source>
        <dbReference type="ARBA" id="ARBA00023033"/>
    </source>
</evidence>
<comment type="similarity">
    <text evidence="1">Belongs to the paxM FAD-dependent monooxygenase family.</text>
</comment>
<dbReference type="InterPro" id="IPR036188">
    <property type="entry name" value="FAD/NAD-bd_sf"/>
</dbReference>
<dbReference type="InterPro" id="IPR010451">
    <property type="entry name" value="Acetoacetate_decarboxylase"/>
</dbReference>
<dbReference type="GeneID" id="27354922"/>
<gene>
    <name evidence="7" type="ORF">PV06_02848</name>
</gene>
<organism evidence="7 8">
    <name type="scientific">Exophiala oligosperma</name>
    <dbReference type="NCBI Taxonomy" id="215243"/>
    <lineage>
        <taxon>Eukaryota</taxon>
        <taxon>Fungi</taxon>
        <taxon>Dikarya</taxon>
        <taxon>Ascomycota</taxon>
        <taxon>Pezizomycotina</taxon>
        <taxon>Eurotiomycetes</taxon>
        <taxon>Chaetothyriomycetidae</taxon>
        <taxon>Chaetothyriales</taxon>
        <taxon>Herpotrichiellaceae</taxon>
        <taxon>Exophiala</taxon>
    </lineage>
</organism>
<dbReference type="GO" id="GO:0016829">
    <property type="term" value="F:lyase activity"/>
    <property type="evidence" value="ECO:0007669"/>
    <property type="project" value="InterPro"/>
</dbReference>
<keyword evidence="5" id="KW-0503">Monooxygenase</keyword>
<dbReference type="SUPFAM" id="SSF160104">
    <property type="entry name" value="Acetoacetate decarboxylase-like"/>
    <property type="match status" value="1"/>
</dbReference>
<keyword evidence="2" id="KW-0285">Flavoprotein</keyword>
<dbReference type="HOGENOM" id="CLU_014528_0_0_1"/>
<dbReference type="PANTHER" id="PTHR13789:SF261">
    <property type="entry name" value="HYDROXYLASE, PUTATIVE (AFU_ORTHOLOGUE AFUA_7G00590)-RELATED"/>
    <property type="match status" value="1"/>
</dbReference>
<dbReference type="Pfam" id="PF01494">
    <property type="entry name" value="FAD_binding_3"/>
    <property type="match status" value="1"/>
</dbReference>
<dbReference type="EMBL" id="KN847333">
    <property type="protein sequence ID" value="KIW47264.1"/>
    <property type="molecule type" value="Genomic_DNA"/>
</dbReference>
<name>A0A0D2EH30_9EURO</name>
<dbReference type="RefSeq" id="XP_016267480.1">
    <property type="nucleotide sequence ID" value="XM_016403583.1"/>
</dbReference>
<keyword evidence="3" id="KW-0274">FAD</keyword>
<dbReference type="InterPro" id="IPR002938">
    <property type="entry name" value="FAD-bd"/>
</dbReference>
<protein>
    <recommendedName>
        <fullName evidence="6">FAD-binding domain-containing protein</fullName>
    </recommendedName>
</protein>
<evidence type="ECO:0000256" key="1">
    <source>
        <dbReference type="ARBA" id="ARBA00007992"/>
    </source>
</evidence>
<dbReference type="PRINTS" id="PR00420">
    <property type="entry name" value="RNGMNOXGNASE"/>
</dbReference>
<dbReference type="SUPFAM" id="SSF51905">
    <property type="entry name" value="FAD/NAD(P)-binding domain"/>
    <property type="match status" value="1"/>
</dbReference>
<sequence>MVATLVDGDSGENGRVNPTARGLHIIIAGAGIGGLAAAIALRQQGHHVKVYEQSRFANEIGAAIHVTPNAMGVLRHIGIDPRDSGAVPLVQTVFLSANNEVLRIKDNAAEAGRWQNPWLQAHRAHYHAQLRRAAVSEEGKGVPVKIYTSSHVVSADIHTATITLADGSSYSADVVIGADGVHSKVRASIVSPPPASFKTSSSAFRFIIERKVVLEDPELRPLIEPNGHMLMWYSSDRKIVVYPTTYHTLLNFVCIHPAHLSETTGSYDNAASKSAMLDVYKDFHPHVLALLNKADPGEIKVYPFFDMDKLPTFAAERLALIGDAAHPFTPHLAQGGAMAIEDAVSLAIMLDGSVTPKEVPERLQLYNQARYERASTIQEFSRQVGEDSIKQSGTGEQSVASFKVHEYIDYGLSHDEVHASTQLLRDHVWTTRAAKQGRRQPTVFGPAFAPGQDSILSAKSLLQPTRTSVTILFKTSATLLRNLFPNGRYYFDKMDTIAYASFSLDSRRNLTWLGGHGYDSLGLYVYGVCYKTADDQVIKGTFCPILFENLADTITTGREELGLPTMFSDIQVTRDSTSYLAKVSWKGAQWAALELTGLQASAKDPAEVDGGQGLLVHKYLPSTEVGKPDAQYDILYAPETDMATVSLQSADVSSTRFGIHDIGQKALPTLHQVVSRLAEIPVFEVVGASVKEYRGLSEDSKIQRLS</sequence>
<dbReference type="InterPro" id="IPR050493">
    <property type="entry name" value="FAD-dep_Monooxygenase_BioMet"/>
</dbReference>
<dbReference type="Gene3D" id="2.40.400.10">
    <property type="entry name" value="Acetoacetate decarboxylase-like"/>
    <property type="match status" value="1"/>
</dbReference>
<evidence type="ECO:0000256" key="4">
    <source>
        <dbReference type="ARBA" id="ARBA00023002"/>
    </source>
</evidence>
<keyword evidence="4" id="KW-0560">Oxidoreductase</keyword>
<proteinExistence type="inferred from homology"/>
<dbReference type="Gene3D" id="3.50.50.60">
    <property type="entry name" value="FAD/NAD(P)-binding domain"/>
    <property type="match status" value="1"/>
</dbReference>
<dbReference type="Pfam" id="PF06314">
    <property type="entry name" value="ADC"/>
    <property type="match status" value="1"/>
</dbReference>
<accession>A0A0D2EH30</accession>
<evidence type="ECO:0000313" key="7">
    <source>
        <dbReference type="EMBL" id="KIW47264.1"/>
    </source>
</evidence>
<evidence type="ECO:0000256" key="2">
    <source>
        <dbReference type="ARBA" id="ARBA00022630"/>
    </source>
</evidence>
<dbReference type="PANTHER" id="PTHR13789">
    <property type="entry name" value="MONOOXYGENASE"/>
    <property type="match status" value="1"/>
</dbReference>
<dbReference type="InterPro" id="IPR023375">
    <property type="entry name" value="ADC_dom_sf"/>
</dbReference>
<evidence type="ECO:0000256" key="3">
    <source>
        <dbReference type="ARBA" id="ARBA00022827"/>
    </source>
</evidence>
<evidence type="ECO:0000259" key="6">
    <source>
        <dbReference type="Pfam" id="PF01494"/>
    </source>
</evidence>
<dbReference type="Proteomes" id="UP000053342">
    <property type="component" value="Unassembled WGS sequence"/>
</dbReference>
<dbReference type="AlphaFoldDB" id="A0A0D2EH30"/>
<evidence type="ECO:0000313" key="8">
    <source>
        <dbReference type="Proteomes" id="UP000053342"/>
    </source>
</evidence>
<dbReference type="GO" id="GO:0004497">
    <property type="term" value="F:monooxygenase activity"/>
    <property type="evidence" value="ECO:0007669"/>
    <property type="project" value="UniProtKB-KW"/>
</dbReference>
<dbReference type="VEuPathDB" id="FungiDB:PV06_02848"/>
<dbReference type="STRING" id="215243.A0A0D2EH30"/>
<reference evidence="7 8" key="1">
    <citation type="submission" date="2015-01" db="EMBL/GenBank/DDBJ databases">
        <title>The Genome Sequence of Exophiala oligosperma CBS72588.</title>
        <authorList>
            <consortium name="The Broad Institute Genomics Platform"/>
            <person name="Cuomo C."/>
            <person name="de Hoog S."/>
            <person name="Gorbushina A."/>
            <person name="Stielow B."/>
            <person name="Teixiera M."/>
            <person name="Abouelleil A."/>
            <person name="Chapman S.B."/>
            <person name="Priest M."/>
            <person name="Young S.K."/>
            <person name="Wortman J."/>
            <person name="Nusbaum C."/>
            <person name="Birren B."/>
        </authorList>
    </citation>
    <scope>NUCLEOTIDE SEQUENCE [LARGE SCALE GENOMIC DNA]</scope>
    <source>
        <strain evidence="7 8">CBS 72588</strain>
    </source>
</reference>